<dbReference type="EMBL" id="CP036264">
    <property type="protein sequence ID" value="QEG02107.1"/>
    <property type="molecule type" value="Genomic_DNA"/>
</dbReference>
<dbReference type="PANTHER" id="PTHR34547">
    <property type="entry name" value="YACP-LIKE NYN DOMAIN PROTEIN"/>
    <property type="match status" value="1"/>
</dbReference>
<dbReference type="Proteomes" id="UP000321353">
    <property type="component" value="Chromosome"/>
</dbReference>
<evidence type="ECO:0000313" key="2">
    <source>
        <dbReference type="EMBL" id="QEG02107.1"/>
    </source>
</evidence>
<keyword evidence="3" id="KW-1185">Reference proteome</keyword>
<dbReference type="PANTHER" id="PTHR34547:SF1">
    <property type="entry name" value="YACP-LIKE NYN DOMAIN PROTEIN"/>
    <property type="match status" value="1"/>
</dbReference>
<gene>
    <name evidence="2" type="ORF">Mal15_61900</name>
</gene>
<accession>A0A5B9MQ20</accession>
<protein>
    <submittedName>
        <fullName evidence="2">YacP-like NYN domain protein</fullName>
    </submittedName>
</protein>
<dbReference type="KEGG" id="smam:Mal15_61900"/>
<evidence type="ECO:0000256" key="1">
    <source>
        <dbReference type="SAM" id="MobiDB-lite"/>
    </source>
</evidence>
<sequence length="204" mass="22733">MSLLLLIDGYNITQPIGPVRNADPRWLERDRNVLLRELTNHLSAPVRKKTCVVFDAANPPRDRPSEFVHQEMAIRFAVDYLSADDLLEEIIRAHHTPKRLMVVSSDHRIQIAARRRGAAHFDSQPWMDDLTDGKIHLAISPVSDSAVSDSARSGRDSGGAGQGGRSPAILGNPPRKDRGATNKPRVQDQAEVDAWMREFGFDPD</sequence>
<dbReference type="InterPro" id="IPR010298">
    <property type="entry name" value="YacP-like"/>
</dbReference>
<dbReference type="AlphaFoldDB" id="A0A5B9MQ20"/>
<reference evidence="2 3" key="1">
    <citation type="submission" date="2019-02" db="EMBL/GenBank/DDBJ databases">
        <title>Planctomycetal bacteria perform biofilm scaping via a novel small molecule.</title>
        <authorList>
            <person name="Jeske O."/>
            <person name="Boedeker C."/>
            <person name="Wiegand S."/>
            <person name="Breitling P."/>
            <person name="Kallscheuer N."/>
            <person name="Jogler M."/>
            <person name="Rohde M."/>
            <person name="Petersen J."/>
            <person name="Medema M.H."/>
            <person name="Surup F."/>
            <person name="Jogler C."/>
        </authorList>
    </citation>
    <scope>NUCLEOTIDE SEQUENCE [LARGE SCALE GENOMIC DNA]</scope>
    <source>
        <strain evidence="2 3">Mal15</strain>
    </source>
</reference>
<organism evidence="2 3">
    <name type="scientific">Stieleria maiorica</name>
    <dbReference type="NCBI Taxonomy" id="2795974"/>
    <lineage>
        <taxon>Bacteria</taxon>
        <taxon>Pseudomonadati</taxon>
        <taxon>Planctomycetota</taxon>
        <taxon>Planctomycetia</taxon>
        <taxon>Pirellulales</taxon>
        <taxon>Pirellulaceae</taxon>
        <taxon>Stieleria</taxon>
    </lineage>
</organism>
<dbReference type="RefSeq" id="WP_147871086.1">
    <property type="nucleotide sequence ID" value="NZ_CP036264.1"/>
</dbReference>
<evidence type="ECO:0000313" key="3">
    <source>
        <dbReference type="Proteomes" id="UP000321353"/>
    </source>
</evidence>
<dbReference type="Pfam" id="PF05991">
    <property type="entry name" value="NYN_YacP"/>
    <property type="match status" value="1"/>
</dbReference>
<feature type="compositionally biased region" description="Basic and acidic residues" evidence="1">
    <location>
        <begin position="174"/>
        <end position="191"/>
    </location>
</feature>
<proteinExistence type="predicted"/>
<name>A0A5B9MQ20_9BACT</name>
<feature type="region of interest" description="Disordered" evidence="1">
    <location>
        <begin position="141"/>
        <end position="191"/>
    </location>
</feature>